<name>A0ABU8R0B9_9PSED</name>
<dbReference type="SUPFAM" id="SSF51182">
    <property type="entry name" value="RmlC-like cupins"/>
    <property type="match status" value="1"/>
</dbReference>
<dbReference type="InterPro" id="IPR013096">
    <property type="entry name" value="Cupin_2"/>
</dbReference>
<dbReference type="CDD" id="cd02236">
    <property type="entry name" value="cupin_CV2614-like"/>
    <property type="match status" value="1"/>
</dbReference>
<dbReference type="EMBL" id="JBBHLD010000001">
    <property type="protein sequence ID" value="MEJ5903305.1"/>
    <property type="molecule type" value="Genomic_DNA"/>
</dbReference>
<reference evidence="2 3" key="1">
    <citation type="submission" date="2024-02" db="EMBL/GenBank/DDBJ databases">
        <title>Identification of pathogenicity and growth-promoting functions of Pseudomonas putida variants.</title>
        <authorList>
            <person name="Sun J."/>
        </authorList>
    </citation>
    <scope>NUCLEOTIDE SEQUENCE [LARGE SCALE GENOMIC DNA]</scope>
    <source>
        <strain evidence="2 3">A04</strain>
    </source>
</reference>
<protein>
    <submittedName>
        <fullName evidence="2">Cupin domain-containing protein</fullName>
    </submittedName>
</protein>
<evidence type="ECO:0000259" key="1">
    <source>
        <dbReference type="Pfam" id="PF07883"/>
    </source>
</evidence>
<dbReference type="Pfam" id="PF07883">
    <property type="entry name" value="Cupin_2"/>
    <property type="match status" value="1"/>
</dbReference>
<dbReference type="Gene3D" id="2.60.120.10">
    <property type="entry name" value="Jelly Rolls"/>
    <property type="match status" value="1"/>
</dbReference>
<accession>A0ABU8R0B9</accession>
<gene>
    <name evidence="2" type="ORF">V7V80_01210</name>
</gene>
<proteinExistence type="predicted"/>
<evidence type="ECO:0000313" key="2">
    <source>
        <dbReference type="EMBL" id="MEJ5903305.1"/>
    </source>
</evidence>
<organism evidence="2 3">
    <name type="scientific">Pseudomonas kermanshahensis</name>
    <dbReference type="NCBI Taxonomy" id="2745482"/>
    <lineage>
        <taxon>Bacteria</taxon>
        <taxon>Pseudomonadati</taxon>
        <taxon>Pseudomonadota</taxon>
        <taxon>Gammaproteobacteria</taxon>
        <taxon>Pseudomonadales</taxon>
        <taxon>Pseudomonadaceae</taxon>
        <taxon>Pseudomonas</taxon>
    </lineage>
</organism>
<dbReference type="InterPro" id="IPR014710">
    <property type="entry name" value="RmlC-like_jellyroll"/>
</dbReference>
<dbReference type="RefSeq" id="WP_339547942.1">
    <property type="nucleotide sequence ID" value="NZ_JBBHLD010000001.1"/>
</dbReference>
<dbReference type="InterPro" id="IPR011051">
    <property type="entry name" value="RmlC_Cupin_sf"/>
</dbReference>
<feature type="domain" description="Cupin type-2" evidence="1">
    <location>
        <begin position="138"/>
        <end position="205"/>
    </location>
</feature>
<evidence type="ECO:0000313" key="3">
    <source>
        <dbReference type="Proteomes" id="UP001377692"/>
    </source>
</evidence>
<dbReference type="Proteomes" id="UP001377692">
    <property type="component" value="Unassembled WGS sequence"/>
</dbReference>
<comment type="caution">
    <text evidence="2">The sequence shown here is derived from an EMBL/GenBank/DDBJ whole genome shotgun (WGS) entry which is preliminary data.</text>
</comment>
<keyword evidence="3" id="KW-1185">Reference proteome</keyword>
<sequence>MIPATWLSACITTSEQACCRARYRRPAKALQFLFYEKHAQFNTAFHFAYTMKAQNNKIGPQAMTEISRCVTPDSSPPSIVLKSVIAAALISLTLLSSVKASEALAPKAKVVVNSTTSWEGVKYAPYPSGQPKLSLLKITIPPHTALPWHHHPVANIAYVISGQLTIEDRLSNKSLVVKAGEAFPESVGASHRGVTGDQEAVVIVAYAGVEGTPLSVPDKNEKPEFEHIE</sequence>